<reference evidence="2" key="1">
    <citation type="submission" date="2018-05" db="EMBL/GenBank/DDBJ databases">
        <title>Leptospira yasudae sp. nov. and Leptospira stimsonii sp. nov., two pathogenic species of the genus Leptospira isolated from environmental sources.</title>
        <authorList>
            <person name="Casanovas-Massana A."/>
            <person name="Hamond C."/>
            <person name="Santos L.A."/>
            <person name="Hacker K.P."/>
            <person name="Balassiano I."/>
            <person name="Medeiros M.A."/>
            <person name="Reis M.G."/>
            <person name="Ko A.I."/>
            <person name="Wunder E.A."/>
        </authorList>
    </citation>
    <scope>NUCLEOTIDE SEQUENCE [LARGE SCALE GENOMIC DNA]</scope>
    <source>
        <strain evidence="2">AMB6-RJ</strain>
    </source>
</reference>
<dbReference type="AlphaFoldDB" id="A0A8B3CV22"/>
<evidence type="ECO:0000313" key="1">
    <source>
        <dbReference type="EMBL" id="RHX87542.1"/>
    </source>
</evidence>
<accession>A0A8B3CV22</accession>
<evidence type="ECO:0000313" key="2">
    <source>
        <dbReference type="Proteomes" id="UP000266669"/>
    </source>
</evidence>
<protein>
    <submittedName>
        <fullName evidence="1">Uncharacterized protein</fullName>
    </submittedName>
</protein>
<dbReference type="EMBL" id="QHCS01000001">
    <property type="protein sequence ID" value="RHX87542.1"/>
    <property type="molecule type" value="Genomic_DNA"/>
</dbReference>
<name>A0A8B3CV22_9LEPT</name>
<organism evidence="1 2">
    <name type="scientific">Leptospira stimsonii</name>
    <dbReference type="NCBI Taxonomy" id="2202203"/>
    <lineage>
        <taxon>Bacteria</taxon>
        <taxon>Pseudomonadati</taxon>
        <taxon>Spirochaetota</taxon>
        <taxon>Spirochaetia</taxon>
        <taxon>Leptospirales</taxon>
        <taxon>Leptospiraceae</taxon>
        <taxon>Leptospira</taxon>
    </lineage>
</organism>
<dbReference type="Proteomes" id="UP000266669">
    <property type="component" value="Unassembled WGS sequence"/>
</dbReference>
<sequence length="62" mass="7164">MFFGFSAKRNEVLPKFYLRRTLSSFSRSFFGSLIFRNKDDSKIGRIEFSFGNYSFSGSGSKI</sequence>
<comment type="caution">
    <text evidence="1">The sequence shown here is derived from an EMBL/GenBank/DDBJ whole genome shotgun (WGS) entry which is preliminary data.</text>
</comment>
<gene>
    <name evidence="1" type="ORF">DLM78_00560</name>
</gene>
<proteinExistence type="predicted"/>